<evidence type="ECO:0000313" key="2">
    <source>
        <dbReference type="EMBL" id="EGD74242.1"/>
    </source>
</evidence>
<evidence type="ECO:0000259" key="1">
    <source>
        <dbReference type="Pfam" id="PF01823"/>
    </source>
</evidence>
<dbReference type="InParanoid" id="F2UCD5"/>
<dbReference type="EMBL" id="GL832968">
    <property type="protein sequence ID" value="EGD74242.1"/>
    <property type="molecule type" value="Genomic_DNA"/>
</dbReference>
<dbReference type="Pfam" id="PF01823">
    <property type="entry name" value="MACPF"/>
    <property type="match status" value="1"/>
</dbReference>
<dbReference type="KEGG" id="sre:PTSG_06252"/>
<gene>
    <name evidence="2" type="ORF">PTSG_06252</name>
</gene>
<dbReference type="AlphaFoldDB" id="F2UCD5"/>
<name>F2UCD5_SALR5</name>
<sequence length="579" mass="62562">MFKGGVDLTAVELNALPEASIRADILDWTCSQGNTYNDYDVPDQIVGLRPIPSSECSIASWSESFLFKAFEHLSLDFSENYFFGLLSTSNTFSESMSAMVSSNAHVGVAACSVTTFEVILAPAWMLTPGENLLINMFGTGFLSNGTVGGVAQYFFASENIVTDFMAEGDIAASAKATLFNLVSAAGGASGHMDVNAHFNETLAFSFSRAFGGDVSPFGKQQQWQTWEKSVFDHPSVVQVQTQNLSSLVLQWHEDCGQQLALAEQNYNLRAFLGSQVTQLLQLISKYLTSQQWPTCEFGPNSTHCLPHNLVNQSSALQSNIKHVLSSKPVTPLGTAFLIAAEVIRLVKQVPYPAPKRTHSQWKSQHSGAISNAAFCGLAQAQVGFDTSVGNQGISIAPATWGASGGYTRWNYNSGSNYGFGATNCITYTSAQDMAVGDSDYNVTVIDTHSASTLQLGAYWLCVPATFQSGFDSIVGDADLSVTVDGNGVWTYQQHGHKPDMSTVICAKHSMPNVPENVVQYTSVHDGQVVDKHFVCWLGGLHYGHNSNIGNQFAAIQQNKDGTWTYTNTQHEPATITCVG</sequence>
<accession>F2UCD5</accession>
<dbReference type="InterPro" id="IPR020864">
    <property type="entry name" value="MACPF"/>
</dbReference>
<proteinExistence type="predicted"/>
<dbReference type="Proteomes" id="UP000007799">
    <property type="component" value="Unassembled WGS sequence"/>
</dbReference>
<protein>
    <recommendedName>
        <fullName evidence="1">MACPF domain-containing protein</fullName>
    </recommendedName>
</protein>
<dbReference type="RefSeq" id="XP_004993142.1">
    <property type="nucleotide sequence ID" value="XM_004993085.1"/>
</dbReference>
<reference evidence="2" key="1">
    <citation type="submission" date="2009-08" db="EMBL/GenBank/DDBJ databases">
        <title>Annotation of Salpingoeca rosetta.</title>
        <authorList>
            <consortium name="The Broad Institute Genome Sequencing Platform"/>
            <person name="Russ C."/>
            <person name="Cuomo C."/>
            <person name="Burger G."/>
            <person name="Gray M.W."/>
            <person name="Holland P.W.H."/>
            <person name="King N."/>
            <person name="Lang F.B.F."/>
            <person name="Roger A.J."/>
            <person name="Ruiz-Trillo I."/>
            <person name="Young S.K."/>
            <person name="Zeng Q."/>
            <person name="Gargeya S."/>
            <person name="Alvarado L."/>
            <person name="Berlin A."/>
            <person name="Chapman S.B."/>
            <person name="Chen Z."/>
            <person name="Freedman E."/>
            <person name="Gellesch M."/>
            <person name="Goldberg J."/>
            <person name="Griggs A."/>
            <person name="Gujja S."/>
            <person name="Heilman E."/>
            <person name="Heiman D."/>
            <person name="Howarth C."/>
            <person name="Mehta T."/>
            <person name="Neiman D."/>
            <person name="Pearson M."/>
            <person name="Roberts A."/>
            <person name="Saif S."/>
            <person name="Shea T."/>
            <person name="Shenoy N."/>
            <person name="Sisk P."/>
            <person name="Stolte C."/>
            <person name="Sykes S."/>
            <person name="White J."/>
            <person name="Yandava C."/>
            <person name="Haas B."/>
            <person name="Nusbaum C."/>
            <person name="Birren B."/>
        </authorList>
    </citation>
    <scope>NUCLEOTIDE SEQUENCE [LARGE SCALE GENOMIC DNA]</scope>
    <source>
        <strain evidence="2">ATCC 50818</strain>
    </source>
</reference>
<organism evidence="3">
    <name type="scientific">Salpingoeca rosetta (strain ATCC 50818 / BSB-021)</name>
    <dbReference type="NCBI Taxonomy" id="946362"/>
    <lineage>
        <taxon>Eukaryota</taxon>
        <taxon>Choanoflagellata</taxon>
        <taxon>Craspedida</taxon>
        <taxon>Salpingoecidae</taxon>
        <taxon>Salpingoeca</taxon>
    </lineage>
</organism>
<evidence type="ECO:0000313" key="3">
    <source>
        <dbReference type="Proteomes" id="UP000007799"/>
    </source>
</evidence>
<dbReference type="GeneID" id="16073717"/>
<keyword evidence="3" id="KW-1185">Reference proteome</keyword>
<feature type="domain" description="MACPF" evidence="1">
    <location>
        <begin position="133"/>
        <end position="250"/>
    </location>
</feature>